<dbReference type="Pfam" id="PF04908">
    <property type="entry name" value="SH3BGR"/>
    <property type="match status" value="1"/>
</dbReference>
<dbReference type="Gene3D" id="3.40.30.10">
    <property type="entry name" value="Glutaredoxin"/>
    <property type="match status" value="1"/>
</dbReference>
<comment type="caution">
    <text evidence="2">The sequence shown here is derived from an EMBL/GenBank/DDBJ whole genome shotgun (WGS) entry which is preliminary data.</text>
</comment>
<proteinExistence type="inferred from homology"/>
<gene>
    <name evidence="2" type="ORF">PEVE_00013741</name>
</gene>
<dbReference type="EMBL" id="CALNXI010002018">
    <property type="protein sequence ID" value="CAH3181613.1"/>
    <property type="molecule type" value="Genomic_DNA"/>
</dbReference>
<protein>
    <recommendedName>
        <fullName evidence="4">SH3 domain-binding glutamic acid-rich-like protein 3</fullName>
    </recommendedName>
</protein>
<organism evidence="2 3">
    <name type="scientific">Porites evermanni</name>
    <dbReference type="NCBI Taxonomy" id="104178"/>
    <lineage>
        <taxon>Eukaryota</taxon>
        <taxon>Metazoa</taxon>
        <taxon>Cnidaria</taxon>
        <taxon>Anthozoa</taxon>
        <taxon>Hexacorallia</taxon>
        <taxon>Scleractinia</taxon>
        <taxon>Fungiina</taxon>
        <taxon>Poritidae</taxon>
        <taxon>Porites</taxon>
    </lineage>
</organism>
<evidence type="ECO:0008006" key="4">
    <source>
        <dbReference type="Google" id="ProtNLM"/>
    </source>
</evidence>
<accession>A0ABN8RR95</accession>
<evidence type="ECO:0000313" key="2">
    <source>
        <dbReference type="EMBL" id="CAH3181613.1"/>
    </source>
</evidence>
<dbReference type="InterPro" id="IPR051033">
    <property type="entry name" value="SH3BGR"/>
</dbReference>
<evidence type="ECO:0000256" key="1">
    <source>
        <dbReference type="ARBA" id="ARBA00007764"/>
    </source>
</evidence>
<evidence type="ECO:0000313" key="3">
    <source>
        <dbReference type="Proteomes" id="UP001159427"/>
    </source>
</evidence>
<dbReference type="InterPro" id="IPR006993">
    <property type="entry name" value="Glut_rich_SH3-bd"/>
</dbReference>
<reference evidence="2 3" key="1">
    <citation type="submission" date="2022-05" db="EMBL/GenBank/DDBJ databases">
        <authorList>
            <consortium name="Genoscope - CEA"/>
            <person name="William W."/>
        </authorList>
    </citation>
    <scope>NUCLEOTIDE SEQUENCE [LARGE SCALE GENOMIC DNA]</scope>
</reference>
<dbReference type="SUPFAM" id="SSF52833">
    <property type="entry name" value="Thioredoxin-like"/>
    <property type="match status" value="1"/>
</dbReference>
<keyword evidence="3" id="KW-1185">Reference proteome</keyword>
<sequence>MAETSPTIIVGDVSAMDFSLTLLSHENGMEILFSRIDSSSHTAVSCDLGSYCLCLHTLKKHQQKIEMILDSKKIDYDKEDIAGNETAKAKMREIMGDPKGLPPQLTKGDVHLGGFAEFEQAVESEELEVFLKLK</sequence>
<dbReference type="InterPro" id="IPR036249">
    <property type="entry name" value="Thioredoxin-like_sf"/>
</dbReference>
<name>A0ABN8RR95_9CNID</name>
<dbReference type="PANTHER" id="PTHR12232">
    <property type="entry name" value="SH3 DOMAIN-BINDING GLUTAMIC ACID-RICH-LIKE PROTEIN"/>
    <property type="match status" value="1"/>
</dbReference>
<dbReference type="Proteomes" id="UP001159427">
    <property type="component" value="Unassembled WGS sequence"/>
</dbReference>
<dbReference type="PANTHER" id="PTHR12232:SF15">
    <property type="entry name" value="SH3 DOMAIN-BINDING GLUTAMIC ACID-RICH PROTEIN HOMOLOG"/>
    <property type="match status" value="1"/>
</dbReference>
<comment type="similarity">
    <text evidence="1">Belongs to the SH3BGR family.</text>
</comment>